<name>A0ABV0KTQ0_9CYAN</name>
<sequence>MAAGVGAASDAPTNVMTALNSLTNRERLAVFSRCAATREPLKPAPMIALVEEA</sequence>
<dbReference type="Proteomes" id="UP001476950">
    <property type="component" value="Unassembled WGS sequence"/>
</dbReference>
<accession>A0ABV0KTQ0</accession>
<keyword evidence="2" id="KW-1185">Reference proteome</keyword>
<reference evidence="1 2" key="1">
    <citation type="submission" date="2022-04" db="EMBL/GenBank/DDBJ databases">
        <title>Positive selection, recombination, and allopatry shape intraspecific diversity of widespread and dominant cyanobacteria.</title>
        <authorList>
            <person name="Wei J."/>
            <person name="Shu W."/>
            <person name="Hu C."/>
        </authorList>
    </citation>
    <scope>NUCLEOTIDE SEQUENCE [LARGE SCALE GENOMIC DNA]</scope>
    <source>
        <strain evidence="1 2">AS-A4</strain>
    </source>
</reference>
<evidence type="ECO:0000313" key="1">
    <source>
        <dbReference type="EMBL" id="MEP1062619.1"/>
    </source>
</evidence>
<dbReference type="EMBL" id="JAMPLM010000076">
    <property type="protein sequence ID" value="MEP1062619.1"/>
    <property type="molecule type" value="Genomic_DNA"/>
</dbReference>
<proteinExistence type="predicted"/>
<gene>
    <name evidence="1" type="ORF">NDI38_30055</name>
</gene>
<dbReference type="RefSeq" id="WP_190449474.1">
    <property type="nucleotide sequence ID" value="NZ_JAMPLM010000076.1"/>
</dbReference>
<evidence type="ECO:0000313" key="2">
    <source>
        <dbReference type="Proteomes" id="UP001476950"/>
    </source>
</evidence>
<protein>
    <recommendedName>
        <fullName evidence="3">ArsR family transcriptional regulator</fullName>
    </recommendedName>
</protein>
<evidence type="ECO:0008006" key="3">
    <source>
        <dbReference type="Google" id="ProtNLM"/>
    </source>
</evidence>
<comment type="caution">
    <text evidence="1">The sequence shown here is derived from an EMBL/GenBank/DDBJ whole genome shotgun (WGS) entry which is preliminary data.</text>
</comment>
<organism evidence="1 2">
    <name type="scientific">Stenomitos frigidus AS-A4</name>
    <dbReference type="NCBI Taxonomy" id="2933935"/>
    <lineage>
        <taxon>Bacteria</taxon>
        <taxon>Bacillati</taxon>
        <taxon>Cyanobacteriota</taxon>
        <taxon>Cyanophyceae</taxon>
        <taxon>Leptolyngbyales</taxon>
        <taxon>Leptolyngbyaceae</taxon>
        <taxon>Stenomitos</taxon>
    </lineage>
</organism>